<feature type="region of interest" description="Disordered" evidence="1">
    <location>
        <begin position="32"/>
        <end position="51"/>
    </location>
</feature>
<feature type="compositionally biased region" description="Basic and acidic residues" evidence="1">
    <location>
        <begin position="272"/>
        <end position="284"/>
    </location>
</feature>
<feature type="compositionally biased region" description="Basic and acidic residues" evidence="1">
    <location>
        <begin position="223"/>
        <end position="235"/>
    </location>
</feature>
<feature type="compositionally biased region" description="Gly residues" evidence="1">
    <location>
        <begin position="199"/>
        <end position="209"/>
    </location>
</feature>
<name>A0A3G5A7T9_9VIRU</name>
<feature type="region of interest" description="Disordered" evidence="1">
    <location>
        <begin position="192"/>
        <end position="399"/>
    </location>
</feature>
<feature type="compositionally biased region" description="Gly residues" evidence="1">
    <location>
        <begin position="285"/>
        <end position="297"/>
    </location>
</feature>
<feature type="compositionally biased region" description="Basic residues" evidence="1">
    <location>
        <begin position="364"/>
        <end position="387"/>
    </location>
</feature>
<sequence length="399" mass="42574">MSGTSEKSDLSVLAKIVAEICSDPTLKNYKPIMGRGRAKRGGGGTGLNSQSKESKFASIHASVICERYSVAKGINLDHSLKAAVVLYSQPGEVASEKAKLSLLRDECNKLNLAIGKLQKTAPGDVELGSMRERLVVVTNQMEELVGKVKEKGTETKATHARKALKILCAGATAAESLHQKIIMVLMGEDPDKQEEAVGGDAGPGDGGSWIRGQKGDTAATATPRERPERSGDRGGRGGYGGYGDRGGRGGYAGRGGYGDRGGRGGYAGRGGYGDRGERGERGERGGYGGRGGRGGYAGYNERSGRGGYGERNPMAKNQYIPPHLRNPNDKPDPTINMFNNLDTPPEKDIPGLPAYIKPPPSQRRLGRIQKFSHRIKTRTGTRNKTKTPRTTPTINKIQI</sequence>
<reference evidence="2" key="1">
    <citation type="submission" date="2018-10" db="EMBL/GenBank/DDBJ databases">
        <title>Hidden diversity of soil giant viruses.</title>
        <authorList>
            <person name="Schulz F."/>
            <person name="Alteio L."/>
            <person name="Goudeau D."/>
            <person name="Ryan E.M."/>
            <person name="Malmstrom R.R."/>
            <person name="Blanchard J."/>
            <person name="Woyke T."/>
        </authorList>
    </citation>
    <scope>NUCLEOTIDE SEQUENCE</scope>
    <source>
        <strain evidence="2">HAV1</strain>
    </source>
</reference>
<protein>
    <submittedName>
        <fullName evidence="2">Uncharacterized protein</fullName>
    </submittedName>
</protein>
<gene>
    <name evidence="2" type="ORF">Harvfovirus74_6</name>
</gene>
<evidence type="ECO:0000256" key="1">
    <source>
        <dbReference type="SAM" id="MobiDB-lite"/>
    </source>
</evidence>
<proteinExistence type="predicted"/>
<feature type="compositionally biased region" description="Low complexity" evidence="1">
    <location>
        <begin position="388"/>
        <end position="399"/>
    </location>
</feature>
<organism evidence="2">
    <name type="scientific">Harvfovirus sp</name>
    <dbReference type="NCBI Taxonomy" id="2487768"/>
    <lineage>
        <taxon>Viruses</taxon>
        <taxon>Varidnaviria</taxon>
        <taxon>Bamfordvirae</taxon>
        <taxon>Nucleocytoviricota</taxon>
        <taxon>Megaviricetes</taxon>
        <taxon>Imitervirales</taxon>
        <taxon>Mimiviridae</taxon>
        <taxon>Klosneuvirinae</taxon>
    </lineage>
</organism>
<accession>A0A3G5A7T9</accession>
<dbReference type="EMBL" id="MK072316">
    <property type="protein sequence ID" value="AYV81893.1"/>
    <property type="molecule type" value="Genomic_DNA"/>
</dbReference>
<feature type="compositionally biased region" description="Gly residues" evidence="1">
    <location>
        <begin position="236"/>
        <end position="271"/>
    </location>
</feature>
<evidence type="ECO:0000313" key="2">
    <source>
        <dbReference type="EMBL" id="AYV81893.1"/>
    </source>
</evidence>